<evidence type="ECO:0000313" key="2">
    <source>
        <dbReference type="EMBL" id="KAL2285591.1"/>
    </source>
</evidence>
<comment type="caution">
    <text evidence="2">The sequence shown here is derived from an EMBL/GenBank/DDBJ whole genome shotgun (WGS) entry which is preliminary data.</text>
</comment>
<dbReference type="InterPro" id="IPR038883">
    <property type="entry name" value="AN11006-like"/>
</dbReference>
<dbReference type="EMBL" id="JBAWTH010000029">
    <property type="protein sequence ID" value="KAL2285591.1"/>
    <property type="molecule type" value="Genomic_DNA"/>
</dbReference>
<dbReference type="Proteomes" id="UP001600888">
    <property type="component" value="Unassembled WGS sequence"/>
</dbReference>
<sequence>MADADDAAAADDGQPIATIANTITGPGPPLMTMDAVAHEGGNSNNDEGTNDRNASQRTFKDPQAVQTTRLLKIAPEIRNMIFKICLCHPEDIGDYLNIQKSFQGFSLDPYYPVGSARPKLRETYGSSISTRTKKAIKVYSLRNLALMRTCQTVYNETAPVLWGQQFVFHSALQLQSFLLSDAHPRLDLVRNIKICRLDYNVGVNYLPAVCALLADKVKDLDRLEICMTFIHRSRVKGHTSGRYKAFQDDEEVRQAGVNLGFDVYSCMHPWVTQVVLDKGVDKLMSIIVIPKETKVGMMPNATQEVHCDFRGGGLLTESQRAIAEAATAGEIVRLVNLHEKKF</sequence>
<accession>A0ABR4ET24</accession>
<proteinExistence type="predicted"/>
<evidence type="ECO:0000313" key="3">
    <source>
        <dbReference type="Proteomes" id="UP001600888"/>
    </source>
</evidence>
<dbReference type="PANTHER" id="PTHR42085:SF1">
    <property type="entry name" value="F-BOX DOMAIN-CONTAINING PROTEIN"/>
    <property type="match status" value="1"/>
</dbReference>
<name>A0ABR4ET24_9PEZI</name>
<dbReference type="PANTHER" id="PTHR42085">
    <property type="entry name" value="F-BOX DOMAIN-CONTAINING PROTEIN"/>
    <property type="match status" value="1"/>
</dbReference>
<keyword evidence="3" id="KW-1185">Reference proteome</keyword>
<reference evidence="2 3" key="1">
    <citation type="submission" date="2024-03" db="EMBL/GenBank/DDBJ databases">
        <title>A high-quality draft genome sequence of Diaporthe vaccinii, a causative agent of upright dieback and viscid rot disease in cranberry plants.</title>
        <authorList>
            <person name="Sarrasin M."/>
            <person name="Lang B.F."/>
            <person name="Burger G."/>
        </authorList>
    </citation>
    <scope>NUCLEOTIDE SEQUENCE [LARGE SCALE GENOMIC DNA]</scope>
    <source>
        <strain evidence="2 3">IS7</strain>
    </source>
</reference>
<organism evidence="2 3">
    <name type="scientific">Diaporthe vaccinii</name>
    <dbReference type="NCBI Taxonomy" id="105482"/>
    <lineage>
        <taxon>Eukaryota</taxon>
        <taxon>Fungi</taxon>
        <taxon>Dikarya</taxon>
        <taxon>Ascomycota</taxon>
        <taxon>Pezizomycotina</taxon>
        <taxon>Sordariomycetes</taxon>
        <taxon>Sordariomycetidae</taxon>
        <taxon>Diaporthales</taxon>
        <taxon>Diaporthaceae</taxon>
        <taxon>Diaporthe</taxon>
        <taxon>Diaporthe eres species complex</taxon>
    </lineage>
</organism>
<feature type="region of interest" description="Disordered" evidence="1">
    <location>
        <begin position="22"/>
        <end position="61"/>
    </location>
</feature>
<protein>
    <submittedName>
        <fullName evidence="2">Uncharacterized protein</fullName>
    </submittedName>
</protein>
<gene>
    <name evidence="2" type="ORF">FJTKL_07621</name>
</gene>
<feature type="compositionally biased region" description="Polar residues" evidence="1">
    <location>
        <begin position="41"/>
        <end position="57"/>
    </location>
</feature>
<evidence type="ECO:0000256" key="1">
    <source>
        <dbReference type="SAM" id="MobiDB-lite"/>
    </source>
</evidence>